<dbReference type="CDD" id="cd01949">
    <property type="entry name" value="GGDEF"/>
    <property type="match status" value="1"/>
</dbReference>
<dbReference type="GO" id="GO:1902201">
    <property type="term" value="P:negative regulation of bacterial-type flagellum-dependent cell motility"/>
    <property type="evidence" value="ECO:0007669"/>
    <property type="project" value="TreeGrafter"/>
</dbReference>
<feature type="domain" description="GGDEF" evidence="3">
    <location>
        <begin position="227"/>
        <end position="355"/>
    </location>
</feature>
<dbReference type="Pfam" id="PF00990">
    <property type="entry name" value="GGDEF"/>
    <property type="match status" value="1"/>
</dbReference>
<dbReference type="PANTHER" id="PTHR45138">
    <property type="entry name" value="REGULATORY COMPONENTS OF SENSORY TRANSDUCTION SYSTEM"/>
    <property type="match status" value="1"/>
</dbReference>
<dbReference type="Proteomes" id="UP000009223">
    <property type="component" value="Chromosome"/>
</dbReference>
<keyword evidence="2" id="KW-0472">Membrane</keyword>
<dbReference type="SMART" id="SM00267">
    <property type="entry name" value="GGDEF"/>
    <property type="match status" value="1"/>
</dbReference>
<evidence type="ECO:0000259" key="3">
    <source>
        <dbReference type="PROSITE" id="PS50887"/>
    </source>
</evidence>
<evidence type="ECO:0000313" key="5">
    <source>
        <dbReference type="Proteomes" id="UP000009223"/>
    </source>
</evidence>
<accession>F5YMD9</accession>
<dbReference type="GO" id="GO:0052621">
    <property type="term" value="F:diguanylate cyclase activity"/>
    <property type="evidence" value="ECO:0007669"/>
    <property type="project" value="UniProtKB-EC"/>
</dbReference>
<feature type="transmembrane region" description="Helical" evidence="2">
    <location>
        <begin position="12"/>
        <end position="32"/>
    </location>
</feature>
<dbReference type="InterPro" id="IPR000160">
    <property type="entry name" value="GGDEF_dom"/>
</dbReference>
<dbReference type="KEGG" id="tpi:TREPR_0184"/>
<dbReference type="EC" id="2.7.7.65" evidence="1"/>
<dbReference type="eggNOG" id="COG2199">
    <property type="taxonomic scope" value="Bacteria"/>
</dbReference>
<dbReference type="STRING" id="545694.TREPR_0184"/>
<dbReference type="PROSITE" id="PS50887">
    <property type="entry name" value="GGDEF"/>
    <property type="match status" value="1"/>
</dbReference>
<reference evidence="4 5" key="2">
    <citation type="journal article" date="2011" name="ISME J.">
        <title>RNA-seq reveals cooperative metabolic interactions between two termite-gut spirochete species in co-culture.</title>
        <authorList>
            <person name="Rosenthal A.Z."/>
            <person name="Matson E.G."/>
            <person name="Eldar A."/>
            <person name="Leadbetter J.R."/>
        </authorList>
    </citation>
    <scope>NUCLEOTIDE SEQUENCE [LARGE SCALE GENOMIC DNA]</scope>
    <source>
        <strain evidence="5">ATCC BAA-887 / DSM 12427 / ZAS-2</strain>
    </source>
</reference>
<dbReference type="GO" id="GO:0043709">
    <property type="term" value="P:cell adhesion involved in single-species biofilm formation"/>
    <property type="evidence" value="ECO:0007669"/>
    <property type="project" value="TreeGrafter"/>
</dbReference>
<dbReference type="AlphaFoldDB" id="F5YMD9"/>
<organism evidence="4 5">
    <name type="scientific">Treponema primitia (strain ATCC BAA-887 / DSM 12427 / ZAS-2)</name>
    <dbReference type="NCBI Taxonomy" id="545694"/>
    <lineage>
        <taxon>Bacteria</taxon>
        <taxon>Pseudomonadati</taxon>
        <taxon>Spirochaetota</taxon>
        <taxon>Spirochaetia</taxon>
        <taxon>Spirochaetales</taxon>
        <taxon>Treponemataceae</taxon>
        <taxon>Treponema</taxon>
    </lineage>
</organism>
<dbReference type="PANTHER" id="PTHR45138:SF6">
    <property type="entry name" value="DIGUANYLATE CYCLASE DGCN"/>
    <property type="match status" value="1"/>
</dbReference>
<dbReference type="InterPro" id="IPR043128">
    <property type="entry name" value="Rev_trsase/Diguanyl_cyclase"/>
</dbReference>
<sequence>MDIQVKKRKIKNEYIVIVVMVFLFVFVSFLSLSSIKKLHGNARVINYVGIVRGATQKLVKEELLGHPNDALIARLDSIVTELYTDEQTDQHDLIVLPDRDFLNHMRQVQEYWSRLKNQIQDIRQKEDTMPLYDLSQDYFSLVNDTVFSAERYSEKVLRRSLISLIAAIGCFFLLIIISMACFLRSLRIQRKLAALNAIAYIDPLTGIENRASCERLINKLKTYPPEKDIVVIMFDMNNLKLTNDFFGHKGGDKIIKDFAQFLKSEVRESDFVGRYGGDEFLAIFQNANDAAAESYLSRLNSRIVARNSICVNELEKISYAAGHVLGSLGKTTMEDLINQADKNMYARKLQMKRKD</sequence>
<keyword evidence="2" id="KW-1133">Transmembrane helix</keyword>
<gene>
    <name evidence="4" type="ordered locus">TREPR_0184</name>
</gene>
<reference evidence="5" key="1">
    <citation type="submission" date="2009-12" db="EMBL/GenBank/DDBJ databases">
        <title>Complete sequence of Treponema primitia strain ZAS-2.</title>
        <authorList>
            <person name="Tetu S.G."/>
            <person name="Matson E."/>
            <person name="Ren Q."/>
            <person name="Seshadri R."/>
            <person name="Elbourne L."/>
            <person name="Hassan K.A."/>
            <person name="Durkin A."/>
            <person name="Radune D."/>
            <person name="Mohamoud Y."/>
            <person name="Shay R."/>
            <person name="Jin S."/>
            <person name="Zhang X."/>
            <person name="Lucey K."/>
            <person name="Ballor N.R."/>
            <person name="Ottesen E."/>
            <person name="Rosenthal R."/>
            <person name="Allen A."/>
            <person name="Leadbetter J.R."/>
            <person name="Paulsen I.T."/>
        </authorList>
    </citation>
    <scope>NUCLEOTIDE SEQUENCE [LARGE SCALE GENOMIC DNA]</scope>
    <source>
        <strain evidence="5">ATCC BAA-887 / DSM 12427 / ZAS-2</strain>
    </source>
</reference>
<dbReference type="InterPro" id="IPR050469">
    <property type="entry name" value="Diguanylate_Cyclase"/>
</dbReference>
<dbReference type="SUPFAM" id="SSF55073">
    <property type="entry name" value="Nucleotide cyclase"/>
    <property type="match status" value="1"/>
</dbReference>
<proteinExistence type="predicted"/>
<dbReference type="EMBL" id="CP001843">
    <property type="protein sequence ID" value="AEF83800.1"/>
    <property type="molecule type" value="Genomic_DNA"/>
</dbReference>
<evidence type="ECO:0000256" key="1">
    <source>
        <dbReference type="ARBA" id="ARBA00012528"/>
    </source>
</evidence>
<dbReference type="Gene3D" id="3.30.70.270">
    <property type="match status" value="1"/>
</dbReference>
<name>F5YMD9_TREPZ</name>
<keyword evidence="2" id="KW-0812">Transmembrane</keyword>
<dbReference type="InterPro" id="IPR029787">
    <property type="entry name" value="Nucleotide_cyclase"/>
</dbReference>
<keyword evidence="5" id="KW-1185">Reference proteome</keyword>
<dbReference type="HOGENOM" id="CLU_789278_0_0_12"/>
<dbReference type="GO" id="GO:0005886">
    <property type="term" value="C:plasma membrane"/>
    <property type="evidence" value="ECO:0007669"/>
    <property type="project" value="TreeGrafter"/>
</dbReference>
<dbReference type="OrthoDB" id="9805474at2"/>
<protein>
    <recommendedName>
        <fullName evidence="1">diguanylate cyclase</fullName>
        <ecNumber evidence="1">2.7.7.65</ecNumber>
    </recommendedName>
</protein>
<evidence type="ECO:0000313" key="4">
    <source>
        <dbReference type="EMBL" id="AEF83800.1"/>
    </source>
</evidence>
<dbReference type="NCBIfam" id="TIGR00254">
    <property type="entry name" value="GGDEF"/>
    <property type="match status" value="1"/>
</dbReference>
<feature type="transmembrane region" description="Helical" evidence="2">
    <location>
        <begin position="161"/>
        <end position="183"/>
    </location>
</feature>
<dbReference type="RefSeq" id="WP_015706292.1">
    <property type="nucleotide sequence ID" value="NC_015578.1"/>
</dbReference>
<evidence type="ECO:0000256" key="2">
    <source>
        <dbReference type="SAM" id="Phobius"/>
    </source>
</evidence>